<dbReference type="Pfam" id="PF00067">
    <property type="entry name" value="p450"/>
    <property type="match status" value="2"/>
</dbReference>
<dbReference type="InterPro" id="IPR001128">
    <property type="entry name" value="Cyt_P450"/>
</dbReference>
<keyword evidence="8" id="KW-1133">Transmembrane helix</keyword>
<evidence type="ECO:0000256" key="6">
    <source>
        <dbReference type="ARBA" id="ARBA00022692"/>
    </source>
</evidence>
<dbReference type="PANTHER" id="PTHR46300:SF7">
    <property type="entry name" value="P450, PUTATIVE (EUROFUNG)-RELATED"/>
    <property type="match status" value="1"/>
</dbReference>
<keyword evidence="5 13" id="KW-0349">Heme</keyword>
<evidence type="ECO:0000256" key="10">
    <source>
        <dbReference type="ARBA" id="ARBA00023004"/>
    </source>
</evidence>
<evidence type="ECO:0000256" key="8">
    <source>
        <dbReference type="ARBA" id="ARBA00022989"/>
    </source>
</evidence>
<comment type="pathway">
    <text evidence="3">Secondary metabolite biosynthesis.</text>
</comment>
<evidence type="ECO:0000256" key="3">
    <source>
        <dbReference type="ARBA" id="ARBA00005179"/>
    </source>
</evidence>
<dbReference type="GO" id="GO:0004497">
    <property type="term" value="F:monooxygenase activity"/>
    <property type="evidence" value="ECO:0007669"/>
    <property type="project" value="UniProtKB-KW"/>
</dbReference>
<evidence type="ECO:0000256" key="12">
    <source>
        <dbReference type="ARBA" id="ARBA00023136"/>
    </source>
</evidence>
<dbReference type="GO" id="GO:0005506">
    <property type="term" value="F:iron ion binding"/>
    <property type="evidence" value="ECO:0007669"/>
    <property type="project" value="InterPro"/>
</dbReference>
<keyword evidence="11 14" id="KW-0503">Monooxygenase</keyword>
<evidence type="ECO:0000256" key="13">
    <source>
        <dbReference type="PIRSR" id="PIRSR602401-1"/>
    </source>
</evidence>
<keyword evidence="10 13" id="KW-0408">Iron</keyword>
<dbReference type="InterPro" id="IPR036396">
    <property type="entry name" value="Cyt_P450_sf"/>
</dbReference>
<evidence type="ECO:0000256" key="7">
    <source>
        <dbReference type="ARBA" id="ARBA00022723"/>
    </source>
</evidence>
<dbReference type="PROSITE" id="PS00086">
    <property type="entry name" value="CYTOCHROME_P450"/>
    <property type="match status" value="1"/>
</dbReference>
<reference evidence="15 16" key="1">
    <citation type="submission" date="2016-07" db="EMBL/GenBank/DDBJ databases">
        <title>Draft genome of the white-rot fungus Obba rivulosa 3A-2.</title>
        <authorList>
            <consortium name="DOE Joint Genome Institute"/>
            <person name="Miettinen O."/>
            <person name="Riley R."/>
            <person name="Acob R."/>
            <person name="Barry K."/>
            <person name="Cullen D."/>
            <person name="De Vries R."/>
            <person name="Hainaut M."/>
            <person name="Hatakka A."/>
            <person name="Henrissat B."/>
            <person name="Hilden K."/>
            <person name="Kuo R."/>
            <person name="Labutti K."/>
            <person name="Lipzen A."/>
            <person name="Makela M.R."/>
            <person name="Sandor L."/>
            <person name="Spatafora J.W."/>
            <person name="Grigoriev I.V."/>
            <person name="Hibbett D.S."/>
        </authorList>
    </citation>
    <scope>NUCLEOTIDE SEQUENCE [LARGE SCALE GENOMIC DNA]</scope>
    <source>
        <strain evidence="15 16">3A-2</strain>
    </source>
</reference>
<evidence type="ECO:0000256" key="2">
    <source>
        <dbReference type="ARBA" id="ARBA00004167"/>
    </source>
</evidence>
<dbReference type="GO" id="GO:0016705">
    <property type="term" value="F:oxidoreductase activity, acting on paired donors, with incorporation or reduction of molecular oxygen"/>
    <property type="evidence" value="ECO:0007669"/>
    <property type="project" value="InterPro"/>
</dbReference>
<evidence type="ECO:0000313" key="15">
    <source>
        <dbReference type="EMBL" id="OCH90227.1"/>
    </source>
</evidence>
<comment type="subcellular location">
    <subcellularLocation>
        <location evidence="2">Membrane</location>
        <topology evidence="2">Single-pass membrane protein</topology>
    </subcellularLocation>
</comment>
<keyword evidence="7 13" id="KW-0479">Metal-binding</keyword>
<dbReference type="GO" id="GO:0020037">
    <property type="term" value="F:heme binding"/>
    <property type="evidence" value="ECO:0007669"/>
    <property type="project" value="InterPro"/>
</dbReference>
<keyword evidence="9 14" id="KW-0560">Oxidoreductase</keyword>
<keyword evidence="12" id="KW-0472">Membrane</keyword>
<gene>
    <name evidence="15" type="ORF">OBBRIDRAFT_887874</name>
</gene>
<sequence length="386" mass="42748">MPAKFQWLTYQDWSKRYGDLLHISAFGHSIVIISSAKIAEELFEKRSSIYSNRPSFEMLHLGGVGIDERLVNISTLPPFATIGYCRPITPADFFQTCTSTLNTGWNMFASTIIVRTVYGIEDQKLVDLNERAMRNLEAVTIPGSFLVDMIPALKHVPSWVPGATFQKKAAAWKAEAAAVRDVPFQAAQDKNDNSQPRAIVTEMLEYISGLDPSLQSEEIEIAKGSTAVAYAAGVDSTISTTCCFILAMVLYPAVQGKAYAELMNVVGRERLPEFSDRESLPYISAILKEYPKRSRAILHNAEVYPHPEDFSPDRFLVNGQLDAAILDPITAVFGFGRRICPGKDFADDLLFIMIVSILHAYSIGPALDENNEPLLPEVKMTPGFLS</sequence>
<protein>
    <submittedName>
        <fullName evidence="15">Cytochrome P450</fullName>
    </submittedName>
</protein>
<evidence type="ECO:0000256" key="9">
    <source>
        <dbReference type="ARBA" id="ARBA00023002"/>
    </source>
</evidence>
<comment type="cofactor">
    <cofactor evidence="1 13">
        <name>heme</name>
        <dbReference type="ChEBI" id="CHEBI:30413"/>
    </cofactor>
</comment>
<name>A0A8E2AY57_9APHY</name>
<comment type="similarity">
    <text evidence="4 14">Belongs to the cytochrome P450 family.</text>
</comment>
<dbReference type="AlphaFoldDB" id="A0A8E2AY57"/>
<keyword evidence="16" id="KW-1185">Reference proteome</keyword>
<evidence type="ECO:0000256" key="4">
    <source>
        <dbReference type="ARBA" id="ARBA00010617"/>
    </source>
</evidence>
<dbReference type="Proteomes" id="UP000250043">
    <property type="component" value="Unassembled WGS sequence"/>
</dbReference>
<dbReference type="OrthoDB" id="2789670at2759"/>
<dbReference type="GO" id="GO:0016020">
    <property type="term" value="C:membrane"/>
    <property type="evidence" value="ECO:0007669"/>
    <property type="project" value="UniProtKB-SubCell"/>
</dbReference>
<dbReference type="InterPro" id="IPR002401">
    <property type="entry name" value="Cyt_P450_E_grp-I"/>
</dbReference>
<evidence type="ECO:0000313" key="16">
    <source>
        <dbReference type="Proteomes" id="UP000250043"/>
    </source>
</evidence>
<dbReference type="InterPro" id="IPR050364">
    <property type="entry name" value="Cytochrome_P450_fung"/>
</dbReference>
<accession>A0A8E2AY57</accession>
<keyword evidence="6" id="KW-0812">Transmembrane</keyword>
<evidence type="ECO:0000256" key="14">
    <source>
        <dbReference type="RuleBase" id="RU000461"/>
    </source>
</evidence>
<feature type="binding site" description="axial binding residue" evidence="13">
    <location>
        <position position="340"/>
    </location>
    <ligand>
        <name>heme</name>
        <dbReference type="ChEBI" id="CHEBI:30413"/>
    </ligand>
    <ligandPart>
        <name>Fe</name>
        <dbReference type="ChEBI" id="CHEBI:18248"/>
    </ligandPart>
</feature>
<dbReference type="EMBL" id="KV722409">
    <property type="protein sequence ID" value="OCH90227.1"/>
    <property type="molecule type" value="Genomic_DNA"/>
</dbReference>
<evidence type="ECO:0000256" key="1">
    <source>
        <dbReference type="ARBA" id="ARBA00001971"/>
    </source>
</evidence>
<evidence type="ECO:0000256" key="5">
    <source>
        <dbReference type="ARBA" id="ARBA00022617"/>
    </source>
</evidence>
<dbReference type="PANTHER" id="PTHR46300">
    <property type="entry name" value="P450, PUTATIVE (EUROFUNG)-RELATED-RELATED"/>
    <property type="match status" value="1"/>
</dbReference>
<proteinExistence type="inferred from homology"/>
<dbReference type="PRINTS" id="PR00463">
    <property type="entry name" value="EP450I"/>
</dbReference>
<dbReference type="InterPro" id="IPR017972">
    <property type="entry name" value="Cyt_P450_CS"/>
</dbReference>
<organism evidence="15 16">
    <name type="scientific">Obba rivulosa</name>
    <dbReference type="NCBI Taxonomy" id="1052685"/>
    <lineage>
        <taxon>Eukaryota</taxon>
        <taxon>Fungi</taxon>
        <taxon>Dikarya</taxon>
        <taxon>Basidiomycota</taxon>
        <taxon>Agaricomycotina</taxon>
        <taxon>Agaricomycetes</taxon>
        <taxon>Polyporales</taxon>
        <taxon>Gelatoporiaceae</taxon>
        <taxon>Obba</taxon>
    </lineage>
</organism>
<evidence type="ECO:0000256" key="11">
    <source>
        <dbReference type="ARBA" id="ARBA00023033"/>
    </source>
</evidence>
<dbReference type="Gene3D" id="1.10.630.10">
    <property type="entry name" value="Cytochrome P450"/>
    <property type="match status" value="2"/>
</dbReference>
<dbReference type="SUPFAM" id="SSF48264">
    <property type="entry name" value="Cytochrome P450"/>
    <property type="match status" value="1"/>
</dbReference>